<comment type="caution">
    <text evidence="2">The sequence shown here is derived from an EMBL/GenBank/DDBJ whole genome shotgun (WGS) entry which is preliminary data.</text>
</comment>
<dbReference type="OrthoDB" id="3700023at2"/>
<dbReference type="RefSeq" id="WP_007035031.1">
    <property type="nucleotide sequence ID" value="NZ_AOHO01000078.1"/>
</dbReference>
<accession>M2YA24</accession>
<dbReference type="InterPro" id="IPR036736">
    <property type="entry name" value="ACP-like_sf"/>
</dbReference>
<evidence type="ECO:0000259" key="1">
    <source>
        <dbReference type="PROSITE" id="PS50075"/>
    </source>
</evidence>
<protein>
    <recommendedName>
        <fullName evidence="1">Carrier domain-containing protein</fullName>
    </recommendedName>
</protein>
<dbReference type="AlphaFoldDB" id="M2YA24"/>
<dbReference type="PATRIC" id="fig|1284240.4.peg.7398"/>
<evidence type="ECO:0000313" key="3">
    <source>
        <dbReference type="Proteomes" id="UP000054226"/>
    </source>
</evidence>
<reference evidence="2 3" key="1">
    <citation type="journal article" date="2013" name="Genome Announc.">
        <title>Draft Genome Sequence of Amycolatopsis decaplanina Strain DSM 44594T.</title>
        <authorList>
            <person name="Kaur N."/>
            <person name="Kumar S."/>
            <person name="Bala M."/>
            <person name="Raghava G.P."/>
            <person name="Mayilraj S."/>
        </authorList>
    </citation>
    <scope>NUCLEOTIDE SEQUENCE [LARGE SCALE GENOMIC DNA]</scope>
    <source>
        <strain evidence="2 3">DSM 44594</strain>
    </source>
</reference>
<organism evidence="2 3">
    <name type="scientific">Amycolatopsis decaplanina DSM 44594</name>
    <dbReference type="NCBI Taxonomy" id="1284240"/>
    <lineage>
        <taxon>Bacteria</taxon>
        <taxon>Bacillati</taxon>
        <taxon>Actinomycetota</taxon>
        <taxon>Actinomycetes</taxon>
        <taxon>Pseudonocardiales</taxon>
        <taxon>Pseudonocardiaceae</taxon>
        <taxon>Amycolatopsis</taxon>
    </lineage>
</organism>
<dbReference type="PROSITE" id="PS50075">
    <property type="entry name" value="CARRIER"/>
    <property type="match status" value="1"/>
</dbReference>
<name>M2YA24_9PSEU</name>
<evidence type="ECO:0000313" key="2">
    <source>
        <dbReference type="EMBL" id="EME51752.1"/>
    </source>
</evidence>
<dbReference type="Pfam" id="PF00550">
    <property type="entry name" value="PP-binding"/>
    <property type="match status" value="1"/>
</dbReference>
<dbReference type="Gene3D" id="1.10.1200.10">
    <property type="entry name" value="ACP-like"/>
    <property type="match status" value="1"/>
</dbReference>
<keyword evidence="3" id="KW-1185">Reference proteome</keyword>
<gene>
    <name evidence="2" type="ORF">H074_36254</name>
</gene>
<dbReference type="EMBL" id="AOHO01000078">
    <property type="protein sequence ID" value="EME51752.1"/>
    <property type="molecule type" value="Genomic_DNA"/>
</dbReference>
<proteinExistence type="predicted"/>
<dbReference type="InterPro" id="IPR009081">
    <property type="entry name" value="PP-bd_ACP"/>
</dbReference>
<sequence length="69" mass="7765">MNENFRRLTRILERWPKVAGEDITPQSEIDSGLDIDSINRLELVLAMNKEFGITLTTSTSSPQGPSSTW</sequence>
<dbReference type="SUPFAM" id="SSF47336">
    <property type="entry name" value="ACP-like"/>
    <property type="match status" value="1"/>
</dbReference>
<dbReference type="Proteomes" id="UP000054226">
    <property type="component" value="Unassembled WGS sequence"/>
</dbReference>
<feature type="domain" description="Carrier" evidence="1">
    <location>
        <begin position="2"/>
        <end position="69"/>
    </location>
</feature>